<organism evidence="2 3">
    <name type="scientific">Nocardioides mesophilus</name>
    <dbReference type="NCBI Taxonomy" id="433659"/>
    <lineage>
        <taxon>Bacteria</taxon>
        <taxon>Bacillati</taxon>
        <taxon>Actinomycetota</taxon>
        <taxon>Actinomycetes</taxon>
        <taxon>Propionibacteriales</taxon>
        <taxon>Nocardioidaceae</taxon>
        <taxon>Nocardioides</taxon>
    </lineage>
</organism>
<evidence type="ECO:0000256" key="1">
    <source>
        <dbReference type="SAM" id="Phobius"/>
    </source>
</evidence>
<evidence type="ECO:0000313" key="2">
    <source>
        <dbReference type="EMBL" id="QNN53036.1"/>
    </source>
</evidence>
<feature type="transmembrane region" description="Helical" evidence="1">
    <location>
        <begin position="369"/>
        <end position="390"/>
    </location>
</feature>
<dbReference type="KEGG" id="nmes:H9L09_00565"/>
<name>A0A7G9RBR1_9ACTN</name>
<dbReference type="AlphaFoldDB" id="A0A7G9RBR1"/>
<feature type="transmembrane region" description="Helical" evidence="1">
    <location>
        <begin position="12"/>
        <end position="30"/>
    </location>
</feature>
<proteinExistence type="predicted"/>
<evidence type="ECO:0008006" key="4">
    <source>
        <dbReference type="Google" id="ProtNLM"/>
    </source>
</evidence>
<evidence type="ECO:0000313" key="3">
    <source>
        <dbReference type="Proteomes" id="UP000515947"/>
    </source>
</evidence>
<sequence>MAGELRKPVPGLVLGWCLLLGAVVCGPLLLHRGFALVGDMVFVPEQPWKDRWLGVDGSVPRAVPGDAVVSVLTQLVPGDLLQKLVLLGLLSGGGWGMARLVRRHGRTAQCAAAALFVWNPYVYERLAIGHWALLCGYAALPWVVAAAERVRDRQPRSLPALVVCVAVAAATSPTGGVLAGLVAVAVVVLARRDRLRVTALTLGCVVALNLPWLLPGVLASTRPEDPSGVTAFAARPDTGLGTLGSLASLGGIWKVAIVPPERGALLLAVLALLLVLAGLLGAGRAVRHGDPAMTALALAAGLGLALAWLPATAAARPVFEWWIVHVPGGGLLRDSQKWVALLALLAAAGLAALVARVQDLHGRRTGVPALLAALVVLPVAVLPGLAWGQLGRLQPVEYPSEWDVVAEVMATRVRPDEGVVVLPFEIYRRYTWNRSRAVLDPAPRFFVGDVLTNDVLRLGPDRSLPGEDPVAARVGRSLRDRRSVASTLAREGVGWVLVEKGTPGPTWLPDGIGRVVHDGPGLRLVDLDAAAAATPPPGWRSFVLIIDAGVLVWVLGVFGLMLARRLRGRLLEQEGSSLGARPDRPRKGR</sequence>
<feature type="transmembrane region" description="Helical" evidence="1">
    <location>
        <begin position="338"/>
        <end position="357"/>
    </location>
</feature>
<feature type="transmembrane region" description="Helical" evidence="1">
    <location>
        <begin position="197"/>
        <end position="214"/>
    </location>
</feature>
<keyword evidence="1" id="KW-0472">Membrane</keyword>
<gene>
    <name evidence="2" type="ORF">H9L09_00565</name>
</gene>
<feature type="transmembrane region" description="Helical" evidence="1">
    <location>
        <begin position="160"/>
        <end position="190"/>
    </location>
</feature>
<feature type="transmembrane region" description="Helical" evidence="1">
    <location>
        <begin position="122"/>
        <end position="140"/>
    </location>
</feature>
<keyword evidence="3" id="KW-1185">Reference proteome</keyword>
<keyword evidence="1" id="KW-1133">Transmembrane helix</keyword>
<feature type="transmembrane region" description="Helical" evidence="1">
    <location>
        <begin position="542"/>
        <end position="563"/>
    </location>
</feature>
<accession>A0A7G9RBR1</accession>
<feature type="transmembrane region" description="Helical" evidence="1">
    <location>
        <begin position="80"/>
        <end position="101"/>
    </location>
</feature>
<dbReference type="Proteomes" id="UP000515947">
    <property type="component" value="Chromosome"/>
</dbReference>
<dbReference type="EMBL" id="CP060713">
    <property type="protein sequence ID" value="QNN53036.1"/>
    <property type="molecule type" value="Genomic_DNA"/>
</dbReference>
<feature type="transmembrane region" description="Helical" evidence="1">
    <location>
        <begin position="263"/>
        <end position="283"/>
    </location>
</feature>
<dbReference type="RefSeq" id="WP_187578878.1">
    <property type="nucleotide sequence ID" value="NZ_CP060713.1"/>
</dbReference>
<feature type="transmembrane region" description="Helical" evidence="1">
    <location>
        <begin position="295"/>
        <end position="318"/>
    </location>
</feature>
<protein>
    <recommendedName>
        <fullName evidence="4">YfhO family protein</fullName>
    </recommendedName>
</protein>
<keyword evidence="1" id="KW-0812">Transmembrane</keyword>
<reference evidence="2 3" key="1">
    <citation type="submission" date="2020-08" db="EMBL/GenBank/DDBJ databases">
        <title>Genome sequence of Nocardioides mesophilus KACC 16243T.</title>
        <authorList>
            <person name="Hyun D.-W."/>
            <person name="Bae J.-W."/>
        </authorList>
    </citation>
    <scope>NUCLEOTIDE SEQUENCE [LARGE SCALE GENOMIC DNA]</scope>
    <source>
        <strain evidence="2 3">KACC 16243</strain>
    </source>
</reference>